<dbReference type="PANTHER" id="PTHR34047">
    <property type="entry name" value="NUCLEAR INTRON MATURASE 1, MITOCHONDRIAL-RELATED"/>
    <property type="match status" value="1"/>
</dbReference>
<name>A0A9D1TQB3_9BACT</name>
<dbReference type="CDD" id="cd01651">
    <property type="entry name" value="RT_G2_intron"/>
    <property type="match status" value="1"/>
</dbReference>
<dbReference type="InterPro" id="IPR043502">
    <property type="entry name" value="DNA/RNA_pol_sf"/>
</dbReference>
<dbReference type="PROSITE" id="PS50878">
    <property type="entry name" value="RT_POL"/>
    <property type="match status" value="1"/>
</dbReference>
<evidence type="ECO:0000259" key="2">
    <source>
        <dbReference type="PROSITE" id="PS50878"/>
    </source>
</evidence>
<evidence type="ECO:0000256" key="1">
    <source>
        <dbReference type="ARBA" id="ARBA00034120"/>
    </source>
</evidence>
<dbReference type="Pfam" id="PF00078">
    <property type="entry name" value="RVT_1"/>
    <property type="match status" value="1"/>
</dbReference>
<dbReference type="Proteomes" id="UP000886752">
    <property type="component" value="Unassembled WGS sequence"/>
</dbReference>
<organism evidence="3 4">
    <name type="scientific">Candidatus Desulfovibrio intestinipullorum</name>
    <dbReference type="NCBI Taxonomy" id="2838536"/>
    <lineage>
        <taxon>Bacteria</taxon>
        <taxon>Pseudomonadati</taxon>
        <taxon>Thermodesulfobacteriota</taxon>
        <taxon>Desulfovibrionia</taxon>
        <taxon>Desulfovibrionales</taxon>
        <taxon>Desulfovibrionaceae</taxon>
        <taxon>Desulfovibrio</taxon>
    </lineage>
</organism>
<dbReference type="AlphaFoldDB" id="A0A9D1TQB3"/>
<keyword evidence="3" id="KW-0378">Hydrolase</keyword>
<proteinExistence type="inferred from homology"/>
<dbReference type="InterPro" id="IPR051083">
    <property type="entry name" value="GrpII_Intron_Splice-Mob/Def"/>
</dbReference>
<reference evidence="3" key="2">
    <citation type="submission" date="2021-04" db="EMBL/GenBank/DDBJ databases">
        <authorList>
            <person name="Gilroy R."/>
        </authorList>
    </citation>
    <scope>NUCLEOTIDE SEQUENCE</scope>
    <source>
        <strain evidence="3">ChiHecec2B26-446</strain>
    </source>
</reference>
<dbReference type="EMBL" id="DXHV01000083">
    <property type="protein sequence ID" value="HIW01565.1"/>
    <property type="molecule type" value="Genomic_DNA"/>
</dbReference>
<dbReference type="GO" id="GO:0016787">
    <property type="term" value="F:hydrolase activity"/>
    <property type="evidence" value="ECO:0007669"/>
    <property type="project" value="UniProtKB-KW"/>
</dbReference>
<gene>
    <name evidence="3" type="ORF">H9894_10340</name>
</gene>
<evidence type="ECO:0000313" key="3">
    <source>
        <dbReference type="EMBL" id="HIW01565.1"/>
    </source>
</evidence>
<dbReference type="SUPFAM" id="SSF56672">
    <property type="entry name" value="DNA/RNA polymerases"/>
    <property type="match status" value="1"/>
</dbReference>
<dbReference type="InterPro" id="IPR000477">
    <property type="entry name" value="RT_dom"/>
</dbReference>
<comment type="caution">
    <text evidence="3">The sequence shown here is derived from an EMBL/GenBank/DDBJ whole genome shotgun (WGS) entry which is preliminary data.</text>
</comment>
<accession>A0A9D1TQB3</accession>
<sequence length="350" mass="40443">MPKTAKHIWHQILTWDNLLKAAKEAARNKRYRPEVLRFNARLEENLLELQSLLATKQWRPGPYRQLKVFEPKPRIVHAPCYADRVVHHAIVQVIGPFFERRFIEHSYACRVGKGTHAASEYLGSMLRSAESRWGRVYVLKADISKYFYSIDHDILMRIVARTIGDPDVLDLLRTLVTGTSCIEGNRGLPLGALTSQTLANVYLDQLDHYVKDQLGVRYYVRYMDDFVLLHNDKAELWRLLAEIQAFIVWELHLALNHKTRIFPASHGVDFAGYRHWSGYKLPRKRNVRRAKKRFAGLTRCFAAGKVDLDTVRSCVASFVGYMKHCKGWRSAGSALSKLVLVRPSKEEEKQ</sequence>
<evidence type="ECO:0000313" key="4">
    <source>
        <dbReference type="Proteomes" id="UP000886752"/>
    </source>
</evidence>
<reference evidence="3" key="1">
    <citation type="journal article" date="2021" name="PeerJ">
        <title>Extensive microbial diversity within the chicken gut microbiome revealed by metagenomics and culture.</title>
        <authorList>
            <person name="Gilroy R."/>
            <person name="Ravi A."/>
            <person name="Getino M."/>
            <person name="Pursley I."/>
            <person name="Horton D.L."/>
            <person name="Alikhan N.F."/>
            <person name="Baker D."/>
            <person name="Gharbi K."/>
            <person name="Hall N."/>
            <person name="Watson M."/>
            <person name="Adriaenssens E.M."/>
            <person name="Foster-Nyarko E."/>
            <person name="Jarju S."/>
            <person name="Secka A."/>
            <person name="Antonio M."/>
            <person name="Oren A."/>
            <person name="Chaudhuri R.R."/>
            <person name="La Ragione R."/>
            <person name="Hildebrand F."/>
            <person name="Pallen M.J."/>
        </authorList>
    </citation>
    <scope>NUCLEOTIDE SEQUENCE</scope>
    <source>
        <strain evidence="3">ChiHecec2B26-446</strain>
    </source>
</reference>
<comment type="similarity">
    <text evidence="1">Belongs to the bacterial reverse transcriptase family.</text>
</comment>
<dbReference type="PANTHER" id="PTHR34047:SF8">
    <property type="entry name" value="PROTEIN YKFC"/>
    <property type="match status" value="1"/>
</dbReference>
<feature type="domain" description="Reverse transcriptase" evidence="2">
    <location>
        <begin position="1"/>
        <end position="281"/>
    </location>
</feature>
<protein>
    <submittedName>
        <fullName evidence="3">Alpha/beta hydrolase</fullName>
    </submittedName>
</protein>